<evidence type="ECO:0000259" key="2">
    <source>
        <dbReference type="Pfam" id="PF04773"/>
    </source>
</evidence>
<feature type="transmembrane region" description="Helical" evidence="1">
    <location>
        <begin position="90"/>
        <end position="111"/>
    </location>
</feature>
<organism evidence="4 5">
    <name type="scientific">Phocaeicola plebeius</name>
    <dbReference type="NCBI Taxonomy" id="310297"/>
    <lineage>
        <taxon>Bacteria</taxon>
        <taxon>Pseudomonadati</taxon>
        <taxon>Bacteroidota</taxon>
        <taxon>Bacteroidia</taxon>
        <taxon>Bacteroidales</taxon>
        <taxon>Bacteroidaceae</taxon>
        <taxon>Phocaeicola</taxon>
    </lineage>
</organism>
<evidence type="ECO:0000259" key="3">
    <source>
        <dbReference type="Pfam" id="PF16344"/>
    </source>
</evidence>
<dbReference type="PANTHER" id="PTHR30273">
    <property type="entry name" value="PERIPLASMIC SIGNAL SENSOR AND SIGMA FACTOR ACTIVATOR FECR-RELATED"/>
    <property type="match status" value="1"/>
</dbReference>
<dbReference type="InterPro" id="IPR012373">
    <property type="entry name" value="Ferrdict_sens_TM"/>
</dbReference>
<reference evidence="4 5" key="1">
    <citation type="submission" date="2018-08" db="EMBL/GenBank/DDBJ databases">
        <title>A genome reference for cultivated species of the human gut microbiota.</title>
        <authorList>
            <person name="Zou Y."/>
            <person name="Xue W."/>
            <person name="Luo G."/>
        </authorList>
    </citation>
    <scope>NUCLEOTIDE SEQUENCE [LARGE SCALE GENOMIC DNA]</scope>
    <source>
        <strain evidence="4 5">AM31-10</strain>
    </source>
</reference>
<dbReference type="PIRSF" id="PIRSF018266">
    <property type="entry name" value="FecR"/>
    <property type="match status" value="1"/>
</dbReference>
<dbReference type="RefSeq" id="WP_118166113.1">
    <property type="nucleotide sequence ID" value="NZ_QSJG01000045.1"/>
</dbReference>
<evidence type="ECO:0000256" key="1">
    <source>
        <dbReference type="SAM" id="Phobius"/>
    </source>
</evidence>
<name>A0A414FJP9_9BACT</name>
<evidence type="ECO:0000313" key="4">
    <source>
        <dbReference type="EMBL" id="RHD48533.1"/>
    </source>
</evidence>
<keyword evidence="1" id="KW-0472">Membrane</keyword>
<dbReference type="EMBL" id="QSJG01000045">
    <property type="protein sequence ID" value="RHD48533.1"/>
    <property type="molecule type" value="Genomic_DNA"/>
</dbReference>
<dbReference type="InterPro" id="IPR032508">
    <property type="entry name" value="FecR_C"/>
</dbReference>
<sequence length="333" mass="38443">MNKISDDIIWRYLQGTATTEDMKALNEYISASPENKKYLFSIEELYHLGKWKYDEEDKINAAMQRLKSVVQPAEVSMSLHKKEKKQTRHLFMWTRYAAAVLVLVLIGWLSFKGLTSEDMIKVYADSKIRKIELADGTKVWLNKGSVFEYPKTFTKDNRKVRLDGEAYFQVARQTGKHKFTVESKLMTVVVHGTIFNMKSYARDTVAETSLIEGEVLVESANDDSKIVLLPGQKAIVEKNNHKMVVKETNSIMDGIWRNNMVPFQNATIQDIAKVLEDLYHVKIEVRKDIDLEHTYSGMIEKKQELEDVIKTLQNSIPIKYKIESDKVLIEPVE</sequence>
<keyword evidence="1" id="KW-1133">Transmembrane helix</keyword>
<dbReference type="Proteomes" id="UP000284361">
    <property type="component" value="Unassembled WGS sequence"/>
</dbReference>
<dbReference type="Pfam" id="PF04773">
    <property type="entry name" value="FecR"/>
    <property type="match status" value="1"/>
</dbReference>
<dbReference type="PANTHER" id="PTHR30273:SF2">
    <property type="entry name" value="PROTEIN FECR"/>
    <property type="match status" value="1"/>
</dbReference>
<keyword evidence="1" id="KW-0812">Transmembrane</keyword>
<feature type="domain" description="Protein FecR C-terminal" evidence="3">
    <location>
        <begin position="263"/>
        <end position="329"/>
    </location>
</feature>
<feature type="domain" description="FecR protein" evidence="2">
    <location>
        <begin position="126"/>
        <end position="215"/>
    </location>
</feature>
<accession>A0A414FJP9</accession>
<protein>
    <submittedName>
        <fullName evidence="4">FecR family protein</fullName>
    </submittedName>
</protein>
<dbReference type="AlphaFoldDB" id="A0A414FJP9"/>
<dbReference type="InterPro" id="IPR006860">
    <property type="entry name" value="FecR"/>
</dbReference>
<gene>
    <name evidence="4" type="ORF">DW789_14670</name>
</gene>
<dbReference type="Pfam" id="PF16344">
    <property type="entry name" value="FecR_C"/>
    <property type="match status" value="1"/>
</dbReference>
<dbReference type="Gene3D" id="2.60.120.1440">
    <property type="match status" value="1"/>
</dbReference>
<dbReference type="GO" id="GO:0016989">
    <property type="term" value="F:sigma factor antagonist activity"/>
    <property type="evidence" value="ECO:0007669"/>
    <property type="project" value="TreeGrafter"/>
</dbReference>
<comment type="caution">
    <text evidence="4">The sequence shown here is derived from an EMBL/GenBank/DDBJ whole genome shotgun (WGS) entry which is preliminary data.</text>
</comment>
<evidence type="ECO:0000313" key="5">
    <source>
        <dbReference type="Proteomes" id="UP000284361"/>
    </source>
</evidence>
<proteinExistence type="predicted"/>
<dbReference type="Gene3D" id="3.55.50.30">
    <property type="match status" value="1"/>
</dbReference>